<evidence type="ECO:0000256" key="1">
    <source>
        <dbReference type="SAM" id="MobiDB-lite"/>
    </source>
</evidence>
<organism evidence="2 3">
    <name type="scientific">Mya arenaria</name>
    <name type="common">Soft-shell clam</name>
    <dbReference type="NCBI Taxonomy" id="6604"/>
    <lineage>
        <taxon>Eukaryota</taxon>
        <taxon>Metazoa</taxon>
        <taxon>Spiralia</taxon>
        <taxon>Lophotrochozoa</taxon>
        <taxon>Mollusca</taxon>
        <taxon>Bivalvia</taxon>
        <taxon>Autobranchia</taxon>
        <taxon>Heteroconchia</taxon>
        <taxon>Euheterodonta</taxon>
        <taxon>Imparidentia</taxon>
        <taxon>Neoheterodontei</taxon>
        <taxon>Myida</taxon>
        <taxon>Myoidea</taxon>
        <taxon>Myidae</taxon>
        <taxon>Mya</taxon>
    </lineage>
</organism>
<feature type="non-terminal residue" evidence="2">
    <location>
        <position position="189"/>
    </location>
</feature>
<feature type="non-terminal residue" evidence="2">
    <location>
        <position position="1"/>
    </location>
</feature>
<proteinExistence type="predicted"/>
<evidence type="ECO:0000313" key="2">
    <source>
        <dbReference type="EMBL" id="WAR29406.1"/>
    </source>
</evidence>
<protein>
    <submittedName>
        <fullName evidence="2">Uncharacterized protein</fullName>
    </submittedName>
</protein>
<name>A0ABY7G8L6_MYAAR</name>
<dbReference type="EMBL" id="CP111027">
    <property type="protein sequence ID" value="WAR29406.1"/>
    <property type="molecule type" value="Genomic_DNA"/>
</dbReference>
<reference evidence="2" key="1">
    <citation type="submission" date="2022-11" db="EMBL/GenBank/DDBJ databases">
        <title>Centuries of genome instability and evolution in soft-shell clam transmissible cancer (bioRxiv).</title>
        <authorList>
            <person name="Hart S.F.M."/>
            <person name="Yonemitsu M.A."/>
            <person name="Giersch R.M."/>
            <person name="Beal B.F."/>
            <person name="Arriagada G."/>
            <person name="Davis B.W."/>
            <person name="Ostrander E.A."/>
            <person name="Goff S.P."/>
            <person name="Metzger M.J."/>
        </authorList>
    </citation>
    <scope>NUCLEOTIDE SEQUENCE</scope>
    <source>
        <strain evidence="2">MELC-2E11</strain>
        <tissue evidence="2">Siphon/mantle</tissue>
    </source>
</reference>
<gene>
    <name evidence="2" type="ORF">MAR_002974</name>
</gene>
<sequence>SNPTFLTEFCPKAAYIPKDLLKPLHCREISVSWTDTVISFAGNRNLGVKPVSRQIIMRPTLFYLILCLIVVRPIQGSRLSRLEDDVKSLKSFIFRELSSIRDEVKEISNRVDILENTTVTHDLSSSSKEMDITSNNLGDRTGESGKQLERARNNEGSHAVIAEVQNMRKAYANDKKNLHQLKQDVKGKL</sequence>
<feature type="compositionally biased region" description="Polar residues" evidence="1">
    <location>
        <begin position="122"/>
        <end position="138"/>
    </location>
</feature>
<evidence type="ECO:0000313" key="3">
    <source>
        <dbReference type="Proteomes" id="UP001164746"/>
    </source>
</evidence>
<dbReference type="Proteomes" id="UP001164746">
    <property type="component" value="Chromosome 16"/>
</dbReference>
<accession>A0ABY7G8L6</accession>
<feature type="compositionally biased region" description="Basic and acidic residues" evidence="1">
    <location>
        <begin position="140"/>
        <end position="155"/>
    </location>
</feature>
<feature type="region of interest" description="Disordered" evidence="1">
    <location>
        <begin position="122"/>
        <end position="158"/>
    </location>
</feature>
<keyword evidence="3" id="KW-1185">Reference proteome</keyword>